<dbReference type="Proteomes" id="UP000632138">
    <property type="component" value="Unassembled WGS sequence"/>
</dbReference>
<dbReference type="RefSeq" id="WP_203380535.1">
    <property type="nucleotide sequence ID" value="NZ_JAENHP010000015.1"/>
</dbReference>
<dbReference type="InterPro" id="IPR058240">
    <property type="entry name" value="rSAM_sf"/>
</dbReference>
<dbReference type="EMBL" id="JAENHP010000015">
    <property type="protein sequence ID" value="MBM2620550.1"/>
    <property type="molecule type" value="Genomic_DNA"/>
</dbReference>
<dbReference type="SUPFAM" id="SSF102114">
    <property type="entry name" value="Radical SAM enzymes"/>
    <property type="match status" value="1"/>
</dbReference>
<accession>A0ABS2AL34</accession>
<reference evidence="1 2" key="1">
    <citation type="submission" date="2021-01" db="EMBL/GenBank/DDBJ databases">
        <title>Actinoplanes sp. nov. LDG1-06 isolated from lichen.</title>
        <authorList>
            <person name="Saeng-In P."/>
            <person name="Phongsopitanun W."/>
            <person name="Kanchanasin P."/>
            <person name="Yuki M."/>
            <person name="Kudo T."/>
            <person name="Ohkuma M."/>
            <person name="Tanasupawat S."/>
        </authorList>
    </citation>
    <scope>NUCLEOTIDE SEQUENCE [LARGE SCALE GENOMIC DNA]</scope>
    <source>
        <strain evidence="1 2">LDG1-06</strain>
    </source>
</reference>
<protein>
    <submittedName>
        <fullName evidence="1">Radical SAM protein</fullName>
    </submittedName>
</protein>
<evidence type="ECO:0000313" key="1">
    <source>
        <dbReference type="EMBL" id="MBM2620550.1"/>
    </source>
</evidence>
<sequence>MRIKLRLATRSDTDVFLILSLGRIDSPFELTEDALYFQGSRIASVEALEDDDAVLGYFRNGTKVLTLNSNARSQCIGCAFCPNTMESASDPRLAALDDLDSYLAALVKDFSLPDMSGIDKVTICTGCFHYESLALKHLAEVREAMGRHGCTGYIHFLSSVMRSPEAIEQVAAAGPFHLTTTVECFGRRPEVLKESKASLTPTDVIDILRECGHAGVLADYTYIVGLDPEDLAVKYLEQYAPHTTTFPRFQIFQPHSAFMDMYVTPGGQQMDYYLSMRKQIERLFHDSGLRPKPWENYRPLWYFTFADEQITGARI</sequence>
<gene>
    <name evidence="1" type="ORF">JIG36_34120</name>
</gene>
<evidence type="ECO:0000313" key="2">
    <source>
        <dbReference type="Proteomes" id="UP000632138"/>
    </source>
</evidence>
<proteinExistence type="predicted"/>
<keyword evidence="2" id="KW-1185">Reference proteome</keyword>
<organism evidence="1 2">
    <name type="scientific">Paractinoplanes ovalisporus</name>
    <dbReference type="NCBI Taxonomy" id="2810368"/>
    <lineage>
        <taxon>Bacteria</taxon>
        <taxon>Bacillati</taxon>
        <taxon>Actinomycetota</taxon>
        <taxon>Actinomycetes</taxon>
        <taxon>Micromonosporales</taxon>
        <taxon>Micromonosporaceae</taxon>
        <taxon>Paractinoplanes</taxon>
    </lineage>
</organism>
<comment type="caution">
    <text evidence="1">The sequence shown here is derived from an EMBL/GenBank/DDBJ whole genome shotgun (WGS) entry which is preliminary data.</text>
</comment>
<name>A0ABS2AL34_9ACTN</name>